<dbReference type="RefSeq" id="WP_053907923.1">
    <property type="nucleotide sequence ID" value="NZ_CAWMUS010000015.1"/>
</dbReference>
<dbReference type="PANTHER" id="PTHR35024">
    <property type="entry name" value="HYPOTHETICAL CYTOSOLIC PROTEIN"/>
    <property type="match status" value="1"/>
</dbReference>
<dbReference type="EMBL" id="LGAA01000015">
    <property type="protein sequence ID" value="KPD03121.1"/>
    <property type="molecule type" value="Genomic_DNA"/>
</dbReference>
<dbReference type="Pfam" id="PF04519">
    <property type="entry name" value="Bactofilin"/>
    <property type="match status" value="1"/>
</dbReference>
<name>A0A0N0IAX8_9GAMM</name>
<dbReference type="PANTHER" id="PTHR35024:SF4">
    <property type="entry name" value="POLYMER-FORMING CYTOSKELETAL PROTEIN"/>
    <property type="match status" value="1"/>
</dbReference>
<reference evidence="2 3" key="1">
    <citation type="submission" date="2015-07" db="EMBL/GenBank/DDBJ databases">
        <title>ATOL: Assembling a taxonomically balanced genome-scale reconstruction of the evolutionary history of the Enterobacteriaceae.</title>
        <authorList>
            <person name="Plunkett G.III."/>
            <person name="Neeno-Eckwall E.C."/>
            <person name="Glasner J.D."/>
            <person name="Perna N.T."/>
        </authorList>
    </citation>
    <scope>NUCLEOTIDE SEQUENCE [LARGE SCALE GENOMIC DNA]</scope>
    <source>
        <strain evidence="2 3">ATCC 35017</strain>
    </source>
</reference>
<evidence type="ECO:0008006" key="4">
    <source>
        <dbReference type="Google" id="ProtNLM"/>
    </source>
</evidence>
<dbReference type="InterPro" id="IPR007607">
    <property type="entry name" value="BacA/B"/>
</dbReference>
<evidence type="ECO:0000313" key="3">
    <source>
        <dbReference type="Proteomes" id="UP000053226"/>
    </source>
</evidence>
<evidence type="ECO:0000313" key="2">
    <source>
        <dbReference type="EMBL" id="KPD03121.1"/>
    </source>
</evidence>
<comment type="similarity">
    <text evidence="1">Belongs to the bactofilin family.</text>
</comment>
<organism evidence="2 3">
    <name type="scientific">Moellerella wisconsensis ATCC 35017</name>
    <dbReference type="NCBI Taxonomy" id="1354267"/>
    <lineage>
        <taxon>Bacteria</taxon>
        <taxon>Pseudomonadati</taxon>
        <taxon>Pseudomonadota</taxon>
        <taxon>Gammaproteobacteria</taxon>
        <taxon>Enterobacterales</taxon>
        <taxon>Morganellaceae</taxon>
        <taxon>Moellerella</taxon>
    </lineage>
</organism>
<sequence length="162" mass="17599">MLGRKNQVAVKPIEDIIIEPKKITDSVKLITVIAKDSHFEGTLRVKGDIKIWGCFKGNLYVTGGIAQVMKGGGMEGEIEAENVTINGKVQGKCSCINLEIQDEGELSGTCCCENISISKGGKFLGQSEILDEKMKKKLSVIKDNAEGKLVKVEKKDSLVNDK</sequence>
<dbReference type="Proteomes" id="UP000053226">
    <property type="component" value="Unassembled WGS sequence"/>
</dbReference>
<accession>A0A0N0IAX8</accession>
<dbReference type="AlphaFoldDB" id="A0A0N0IAX8"/>
<protein>
    <recommendedName>
        <fullName evidence="4">Polymer-forming cytoskeletal protein</fullName>
    </recommendedName>
</protein>
<evidence type="ECO:0000256" key="1">
    <source>
        <dbReference type="ARBA" id="ARBA00044755"/>
    </source>
</evidence>
<comment type="caution">
    <text evidence="2">The sequence shown here is derived from an EMBL/GenBank/DDBJ whole genome shotgun (WGS) entry which is preliminary data.</text>
</comment>
<keyword evidence="3" id="KW-1185">Reference proteome</keyword>
<proteinExistence type="inferred from homology"/>
<gene>
    <name evidence="2" type="ORF">M992_1424</name>
</gene>